<protein>
    <submittedName>
        <fullName evidence="1">Uncharacterized protein</fullName>
    </submittedName>
</protein>
<evidence type="ECO:0000313" key="1">
    <source>
        <dbReference type="EMBL" id="MPN29752.1"/>
    </source>
</evidence>
<reference evidence="1" key="1">
    <citation type="submission" date="2019-08" db="EMBL/GenBank/DDBJ databases">
        <authorList>
            <person name="Kucharzyk K."/>
            <person name="Murdoch R.W."/>
            <person name="Higgins S."/>
            <person name="Loffler F."/>
        </authorList>
    </citation>
    <scope>NUCLEOTIDE SEQUENCE</scope>
</reference>
<name>A0A645GUT9_9ZZZZ</name>
<gene>
    <name evidence="1" type="ORF">SDC9_177205</name>
</gene>
<sequence>MSVELSLASTPRVSSAADLFLIAFAFLMSASLLSAVEPISGSNARLSPKTKSCAVTLLLKL</sequence>
<organism evidence="1">
    <name type="scientific">bioreactor metagenome</name>
    <dbReference type="NCBI Taxonomy" id="1076179"/>
    <lineage>
        <taxon>unclassified sequences</taxon>
        <taxon>metagenomes</taxon>
        <taxon>ecological metagenomes</taxon>
    </lineage>
</organism>
<dbReference type="AlphaFoldDB" id="A0A645GUT9"/>
<proteinExistence type="predicted"/>
<accession>A0A645GUT9</accession>
<dbReference type="EMBL" id="VSSQ01080589">
    <property type="protein sequence ID" value="MPN29752.1"/>
    <property type="molecule type" value="Genomic_DNA"/>
</dbReference>
<comment type="caution">
    <text evidence="1">The sequence shown here is derived from an EMBL/GenBank/DDBJ whole genome shotgun (WGS) entry which is preliminary data.</text>
</comment>